<reference evidence="1 2" key="1">
    <citation type="submission" date="2019-05" db="EMBL/GenBank/DDBJ databases">
        <title>Psychrobacillus vulpis sp. nov., a new species isolated from feces of a red fox that inhabits in The Tablas de Daimiel Natural Park, Albacete, Spain.</title>
        <authorList>
            <person name="Rodriguez M."/>
            <person name="Reina J.C."/>
            <person name="Bejar V."/>
            <person name="Llamas I."/>
        </authorList>
    </citation>
    <scope>NUCLEOTIDE SEQUENCE [LARGE SCALE GENOMIC DNA]</scope>
    <source>
        <strain evidence="1 2">NHI-2</strain>
    </source>
</reference>
<dbReference type="SUPFAM" id="SSF75005">
    <property type="entry name" value="Arabinanase/levansucrase/invertase"/>
    <property type="match status" value="1"/>
</dbReference>
<evidence type="ECO:0000313" key="2">
    <source>
        <dbReference type="Proteomes" id="UP000318937"/>
    </source>
</evidence>
<keyword evidence="2" id="KW-1185">Reference proteome</keyword>
<dbReference type="AlphaFoldDB" id="A0A544TDU0"/>
<sequence>MQKTTKYLFLDSGIVNSHYGDNVEMHLNTIQKDEVNNPLFTEEFFSNPSKSWEVRYDNSYPNVFYDRQEKIYRCYYTLFLKDDHSATTPLEKRPGQQYQPSSKRITGFCYAFSKDGVNWEKPNLGLVEFNESKDNNIIFRNAHGSCVFLDEEETDPKKKYKLLTKIEYSHDNHFMAVAYSNDGIHFGEPIPWPNFNPQADTYNYFFRDPVTRKFILITRIWKNGLRIAAKCESVDFIHWSEPVEITRGQGAESQVYSMPIFRYENIYLGLPSMYKEGDRSDDDFDTVDLKLNFSVDMNNWEFVAPKENFIVRGIGKYPTGEFDCGCIFSSTPVEIDHKIYFYYMGGNGQHTNFRETSFARGYIEKDKFAYYAPKNEGSKSIVLTSAFNFFGDQLSILADLEEGGSIQYEIVKRNSLESMEGFGVADCEPIIGSGWSSMKFKNKKITDLGNEPFCIRFTFEKAKLFALDGFLNVLKKKYNQ</sequence>
<dbReference type="InterPro" id="IPR023296">
    <property type="entry name" value="Glyco_hydro_beta-prop_sf"/>
</dbReference>
<evidence type="ECO:0008006" key="3">
    <source>
        <dbReference type="Google" id="ProtNLM"/>
    </source>
</evidence>
<accession>A0A544TDU0</accession>
<proteinExistence type="predicted"/>
<name>A0A544TDU0_9BACI</name>
<dbReference type="Gene3D" id="2.115.10.20">
    <property type="entry name" value="Glycosyl hydrolase domain, family 43"/>
    <property type="match status" value="2"/>
</dbReference>
<gene>
    <name evidence="1" type="ORF">FG383_08090</name>
</gene>
<dbReference type="Proteomes" id="UP000318937">
    <property type="component" value="Unassembled WGS sequence"/>
</dbReference>
<dbReference type="EMBL" id="VDGG01000014">
    <property type="protein sequence ID" value="TQR15556.1"/>
    <property type="molecule type" value="Genomic_DNA"/>
</dbReference>
<dbReference type="OrthoDB" id="9759709at2"/>
<organism evidence="1 2">
    <name type="scientific">Psychrobacillus soli</name>
    <dbReference type="NCBI Taxonomy" id="1543965"/>
    <lineage>
        <taxon>Bacteria</taxon>
        <taxon>Bacillati</taxon>
        <taxon>Bacillota</taxon>
        <taxon>Bacilli</taxon>
        <taxon>Bacillales</taxon>
        <taxon>Bacillaceae</taxon>
        <taxon>Psychrobacillus</taxon>
    </lineage>
</organism>
<evidence type="ECO:0000313" key="1">
    <source>
        <dbReference type="EMBL" id="TQR15556.1"/>
    </source>
</evidence>
<dbReference type="RefSeq" id="WP_142606730.1">
    <property type="nucleotide sequence ID" value="NZ_VDGG01000014.1"/>
</dbReference>
<protein>
    <recommendedName>
        <fullName evidence="3">Glycosyl hydrolase family 32 N-terminal domain-containing protein</fullName>
    </recommendedName>
</protein>
<comment type="caution">
    <text evidence="1">The sequence shown here is derived from an EMBL/GenBank/DDBJ whole genome shotgun (WGS) entry which is preliminary data.</text>
</comment>